<name>U1HP75_ENDPU</name>
<dbReference type="eggNOG" id="ENOG502S054">
    <property type="taxonomic scope" value="Eukaryota"/>
</dbReference>
<reference evidence="3" key="1">
    <citation type="journal article" date="2014" name="BMC Genomics">
        <title>Genome characteristics reveal the impact of lichenization on lichen-forming fungus Endocarpon pusillum Hedwig (Verrucariales, Ascomycota).</title>
        <authorList>
            <person name="Wang Y.-Y."/>
            <person name="Liu B."/>
            <person name="Zhang X.-Y."/>
            <person name="Zhou Q.-M."/>
            <person name="Zhang T."/>
            <person name="Li H."/>
            <person name="Yu Y.-F."/>
            <person name="Zhang X.-L."/>
            <person name="Hao X.-Y."/>
            <person name="Wang M."/>
            <person name="Wang L."/>
            <person name="Wei J.-C."/>
        </authorList>
    </citation>
    <scope>NUCLEOTIDE SEQUENCE [LARGE SCALE GENOMIC DNA]</scope>
    <source>
        <strain evidence="3">Z07020 / HMAS-L-300199</strain>
    </source>
</reference>
<proteinExistence type="predicted"/>
<keyword evidence="3" id="KW-1185">Reference proteome</keyword>
<dbReference type="GeneID" id="19237430"/>
<dbReference type="EMBL" id="KE721278">
    <property type="protein sequence ID" value="ERF70854.1"/>
    <property type="molecule type" value="Genomic_DNA"/>
</dbReference>
<evidence type="ECO:0000259" key="1">
    <source>
        <dbReference type="Pfam" id="PF01814"/>
    </source>
</evidence>
<dbReference type="OMA" id="AVMDMGR"/>
<evidence type="ECO:0000313" key="3">
    <source>
        <dbReference type="Proteomes" id="UP000019373"/>
    </source>
</evidence>
<feature type="domain" description="Hemerythrin-like" evidence="1">
    <location>
        <begin position="46"/>
        <end position="162"/>
    </location>
</feature>
<evidence type="ECO:0000313" key="2">
    <source>
        <dbReference type="EMBL" id="ERF70854.1"/>
    </source>
</evidence>
<organism evidence="2 3">
    <name type="scientific">Endocarpon pusillum (strain Z07020 / HMAS-L-300199)</name>
    <name type="common">Lichen-forming fungus</name>
    <dbReference type="NCBI Taxonomy" id="1263415"/>
    <lineage>
        <taxon>Eukaryota</taxon>
        <taxon>Fungi</taxon>
        <taxon>Dikarya</taxon>
        <taxon>Ascomycota</taxon>
        <taxon>Pezizomycotina</taxon>
        <taxon>Eurotiomycetes</taxon>
        <taxon>Chaetothyriomycetidae</taxon>
        <taxon>Verrucariales</taxon>
        <taxon>Verrucariaceae</taxon>
        <taxon>Endocarpon</taxon>
    </lineage>
</organism>
<dbReference type="PANTHER" id="PTHR35585:SF1">
    <property type="entry name" value="HHE DOMAIN PROTEIN (AFU_ORTHOLOGUE AFUA_4G00730)"/>
    <property type="match status" value="1"/>
</dbReference>
<dbReference type="RefSeq" id="XP_007803473.1">
    <property type="nucleotide sequence ID" value="XM_007805282.1"/>
</dbReference>
<dbReference type="Pfam" id="PF01814">
    <property type="entry name" value="Hemerythrin"/>
    <property type="match status" value="1"/>
</dbReference>
<dbReference type="PANTHER" id="PTHR35585">
    <property type="entry name" value="HHE DOMAIN PROTEIN (AFU_ORTHOLOGUE AFUA_4G00730)"/>
    <property type="match status" value="1"/>
</dbReference>
<protein>
    <recommendedName>
        <fullName evidence="1">Hemerythrin-like domain-containing protein</fullName>
    </recommendedName>
</protein>
<dbReference type="OrthoDB" id="9983919at2759"/>
<dbReference type="AlphaFoldDB" id="U1HP75"/>
<gene>
    <name evidence="2" type="ORF">EPUS_02376</name>
</gene>
<dbReference type="Gene3D" id="1.20.120.520">
    <property type="entry name" value="nmb1532 protein domain like"/>
    <property type="match status" value="1"/>
</dbReference>
<dbReference type="InterPro" id="IPR012312">
    <property type="entry name" value="Hemerythrin-like"/>
</dbReference>
<dbReference type="Proteomes" id="UP000019373">
    <property type="component" value="Unassembled WGS sequence"/>
</dbReference>
<dbReference type="HOGENOM" id="CLU_079417_0_2_1"/>
<accession>U1HP75</accession>
<sequence length="226" mass="25640">MNSIRPCILSSSVALTRTLRAPPSTRLDFIRIASLSRTASTYNKVSDVIKTDHRELEDYYDKMMRATDDDTKTRWQNQFCWELARHSIAEELVVYPAMEKNLGVTGKDQAEKDRAQHQTLKEHLKTFQNLETTDPSFEPTIKALMADLSQHIKEEEGSDLPELEKALTADDSAGLAKSFERTKMFVPSRSHPSAPNRPPFETLAGLLAAPMDKIGDLFRKFPKNKD</sequence>
<dbReference type="CDD" id="cd12108">
    <property type="entry name" value="Hr-like"/>
    <property type="match status" value="1"/>
</dbReference>